<gene>
    <name evidence="1" type="ORF">OFLC_LOCUS12111</name>
</gene>
<name>A0A183HXA1_9BILA</name>
<protein>
    <submittedName>
        <fullName evidence="3">50S ribosomal protein L22, chloroplastic</fullName>
    </submittedName>
</protein>
<reference evidence="3" key="1">
    <citation type="submission" date="2016-06" db="UniProtKB">
        <authorList>
            <consortium name="WormBaseParasite"/>
        </authorList>
    </citation>
    <scope>IDENTIFICATION</scope>
</reference>
<dbReference type="EMBL" id="UZAJ01018369">
    <property type="protein sequence ID" value="VDO82010.1"/>
    <property type="molecule type" value="Genomic_DNA"/>
</dbReference>
<dbReference type="WBParaSite" id="OFLC_0001211301-mRNA-1">
    <property type="protein sequence ID" value="OFLC_0001211301-mRNA-1"/>
    <property type="gene ID" value="OFLC_0001211301"/>
</dbReference>
<proteinExistence type="predicted"/>
<reference evidence="1 2" key="2">
    <citation type="submission" date="2018-11" db="EMBL/GenBank/DDBJ databases">
        <authorList>
            <consortium name="Pathogen Informatics"/>
        </authorList>
    </citation>
    <scope>NUCLEOTIDE SEQUENCE [LARGE SCALE GENOMIC DNA]</scope>
</reference>
<dbReference type="AlphaFoldDB" id="A0A183HXA1"/>
<organism evidence="3">
    <name type="scientific">Onchocerca flexuosa</name>
    <dbReference type="NCBI Taxonomy" id="387005"/>
    <lineage>
        <taxon>Eukaryota</taxon>
        <taxon>Metazoa</taxon>
        <taxon>Ecdysozoa</taxon>
        <taxon>Nematoda</taxon>
        <taxon>Chromadorea</taxon>
        <taxon>Rhabditida</taxon>
        <taxon>Spirurina</taxon>
        <taxon>Spiruromorpha</taxon>
        <taxon>Filarioidea</taxon>
        <taxon>Onchocercidae</taxon>
        <taxon>Onchocerca</taxon>
    </lineage>
</organism>
<keyword evidence="2" id="KW-1185">Reference proteome</keyword>
<dbReference type="Proteomes" id="UP000267606">
    <property type="component" value="Unassembled WGS sequence"/>
</dbReference>
<accession>A0A183HXA1</accession>
<sequence length="79" mass="9448">MILRPMKPEIAERWHMNWEYVVYRISHGVHFAVVKNIADMNPQQIAIYIRAQKVYPRRFIRSIIAPVQVAENVKLIYNI</sequence>
<evidence type="ECO:0000313" key="1">
    <source>
        <dbReference type="EMBL" id="VDO82010.1"/>
    </source>
</evidence>
<evidence type="ECO:0000313" key="3">
    <source>
        <dbReference type="WBParaSite" id="OFLC_0001211301-mRNA-1"/>
    </source>
</evidence>
<evidence type="ECO:0000313" key="2">
    <source>
        <dbReference type="Proteomes" id="UP000267606"/>
    </source>
</evidence>
<dbReference type="STRING" id="387005.A0A183HXA1"/>